<dbReference type="Pfam" id="PF01381">
    <property type="entry name" value="HTH_3"/>
    <property type="match status" value="1"/>
</dbReference>
<evidence type="ECO:0000313" key="5">
    <source>
        <dbReference type="Proteomes" id="UP000198901"/>
    </source>
</evidence>
<dbReference type="SMART" id="SM00530">
    <property type="entry name" value="HTH_XRE"/>
    <property type="match status" value="1"/>
</dbReference>
<evidence type="ECO:0000313" key="4">
    <source>
        <dbReference type="EMBL" id="SDM28730.1"/>
    </source>
</evidence>
<dbReference type="STRING" id="563176.SAMN04488090_3119"/>
<keyword evidence="5" id="KW-1185">Reference proteome</keyword>
<gene>
    <name evidence="4" type="ORF">SAMN04488090_3119</name>
</gene>
<dbReference type="GO" id="GO:0003677">
    <property type="term" value="F:DNA binding"/>
    <property type="evidence" value="ECO:0007669"/>
    <property type="project" value="UniProtKB-KW"/>
</dbReference>
<accession>A0A1G9S0E3</accession>
<feature type="region of interest" description="Disordered" evidence="2">
    <location>
        <begin position="73"/>
        <end position="97"/>
    </location>
</feature>
<organism evidence="4 5">
    <name type="scientific">Siphonobacter aquaeclarae</name>
    <dbReference type="NCBI Taxonomy" id="563176"/>
    <lineage>
        <taxon>Bacteria</taxon>
        <taxon>Pseudomonadati</taxon>
        <taxon>Bacteroidota</taxon>
        <taxon>Cytophagia</taxon>
        <taxon>Cytophagales</taxon>
        <taxon>Cytophagaceae</taxon>
        <taxon>Siphonobacter</taxon>
    </lineage>
</organism>
<dbReference type="EMBL" id="FNGS01000005">
    <property type="protein sequence ID" value="SDM28730.1"/>
    <property type="molecule type" value="Genomic_DNA"/>
</dbReference>
<evidence type="ECO:0000256" key="2">
    <source>
        <dbReference type="SAM" id="MobiDB-lite"/>
    </source>
</evidence>
<dbReference type="InterPro" id="IPR001387">
    <property type="entry name" value="Cro/C1-type_HTH"/>
</dbReference>
<proteinExistence type="predicted"/>
<dbReference type="PROSITE" id="PS50943">
    <property type="entry name" value="HTH_CROC1"/>
    <property type="match status" value="1"/>
</dbReference>
<reference evidence="4 5" key="1">
    <citation type="submission" date="2016-10" db="EMBL/GenBank/DDBJ databases">
        <authorList>
            <person name="de Groot N.N."/>
        </authorList>
    </citation>
    <scope>NUCLEOTIDE SEQUENCE [LARGE SCALE GENOMIC DNA]</scope>
    <source>
        <strain evidence="4 5">DSM 21668</strain>
    </source>
</reference>
<keyword evidence="1 4" id="KW-0238">DNA-binding</keyword>
<dbReference type="PANTHER" id="PTHR46558:SF11">
    <property type="entry name" value="HTH-TYPE TRANSCRIPTIONAL REGULATOR XRE"/>
    <property type="match status" value="1"/>
</dbReference>
<evidence type="ECO:0000256" key="1">
    <source>
        <dbReference type="ARBA" id="ARBA00023125"/>
    </source>
</evidence>
<feature type="domain" description="HTH cro/C1-type" evidence="3">
    <location>
        <begin position="8"/>
        <end position="62"/>
    </location>
</feature>
<dbReference type="SUPFAM" id="SSF47413">
    <property type="entry name" value="lambda repressor-like DNA-binding domains"/>
    <property type="match status" value="1"/>
</dbReference>
<evidence type="ECO:0000259" key="3">
    <source>
        <dbReference type="PROSITE" id="PS50943"/>
    </source>
</evidence>
<protein>
    <submittedName>
        <fullName evidence="4">DNA-binding transcriptional regulator, XRE-family HTH domain</fullName>
    </submittedName>
</protein>
<dbReference type="Proteomes" id="UP000198901">
    <property type="component" value="Unassembled WGS sequence"/>
</dbReference>
<name>A0A1G9S0E3_9BACT</name>
<dbReference type="InterPro" id="IPR010982">
    <property type="entry name" value="Lambda_DNA-bd_dom_sf"/>
</dbReference>
<dbReference type="RefSeq" id="WP_176785569.1">
    <property type="nucleotide sequence ID" value="NZ_FNGS01000005.1"/>
</dbReference>
<dbReference type="Gene3D" id="1.10.260.40">
    <property type="entry name" value="lambda repressor-like DNA-binding domains"/>
    <property type="match status" value="1"/>
</dbReference>
<dbReference type="CDD" id="cd00093">
    <property type="entry name" value="HTH_XRE"/>
    <property type="match status" value="1"/>
</dbReference>
<feature type="compositionally biased region" description="Pro residues" evidence="2">
    <location>
        <begin position="82"/>
        <end position="97"/>
    </location>
</feature>
<sequence length="317" mass="36424">MSIISENIRYLRSRNDLTQEQLARRIGTKRPNIGAYEEARANPPREALIKLSQLFGVSIDQLLTTDLRRIRDTPSLDLGPAASPPPPPVFKPETPRPPQPIQKVVDTYLREKSQVQLVAQRVTLRKLNRLDYGPLPVVPPIVERRKDPVVLSEPVREVREAAGIRLVRRALLDDYLHKFRHPEFIRELPDFQWPFAGRGTLRAFEAGDDFVFPGAIVVGEKVEDWFTAEDGKHYLIVANHHGFLYRRIYNELKIKNTLLLSSDSPGVRSMELPVKDILEIWAVKGFFSQQLPEPALSIDRVRSLVDELRLELERVKR</sequence>
<dbReference type="PANTHER" id="PTHR46558">
    <property type="entry name" value="TRACRIPTIONAL REGULATORY PROTEIN-RELATED-RELATED"/>
    <property type="match status" value="1"/>
</dbReference>
<dbReference type="AlphaFoldDB" id="A0A1G9S0E3"/>